<name>A0A173MH73_9BACT</name>
<dbReference type="GO" id="GO:0016989">
    <property type="term" value="F:sigma factor antagonist activity"/>
    <property type="evidence" value="ECO:0007669"/>
    <property type="project" value="TreeGrafter"/>
</dbReference>
<dbReference type="Gene3D" id="2.60.120.1440">
    <property type="match status" value="1"/>
</dbReference>
<dbReference type="InterPro" id="IPR006860">
    <property type="entry name" value="FecR"/>
</dbReference>
<evidence type="ECO:0000259" key="3">
    <source>
        <dbReference type="Pfam" id="PF16344"/>
    </source>
</evidence>
<dbReference type="EMBL" id="FTOR01000002">
    <property type="protein sequence ID" value="SIS98925.1"/>
    <property type="molecule type" value="Genomic_DNA"/>
</dbReference>
<feature type="domain" description="FecR protein" evidence="2">
    <location>
        <begin position="128"/>
        <end position="218"/>
    </location>
</feature>
<evidence type="ECO:0000259" key="2">
    <source>
        <dbReference type="Pfam" id="PF04773"/>
    </source>
</evidence>
<keyword evidence="5" id="KW-1185">Reference proteome</keyword>
<keyword evidence="1" id="KW-0812">Transmembrane</keyword>
<proteinExistence type="predicted"/>
<protein>
    <submittedName>
        <fullName evidence="4">FecR family protein</fullName>
    </submittedName>
</protein>
<dbReference type="PANTHER" id="PTHR30273">
    <property type="entry name" value="PERIPLASMIC SIGNAL SENSOR AND SIGMA FACTOR ACTIVATOR FECR-RELATED"/>
    <property type="match status" value="1"/>
</dbReference>
<dbReference type="PIRSF" id="PIRSF018266">
    <property type="entry name" value="FecR"/>
    <property type="match status" value="1"/>
</dbReference>
<reference evidence="5" key="1">
    <citation type="submission" date="2017-01" db="EMBL/GenBank/DDBJ databases">
        <authorList>
            <person name="Varghese N."/>
            <person name="Submissions S."/>
        </authorList>
    </citation>
    <scope>NUCLEOTIDE SEQUENCE [LARGE SCALE GENOMIC DNA]</scope>
    <source>
        <strain evidence="5">DSM 21054</strain>
    </source>
</reference>
<dbReference type="Proteomes" id="UP000186917">
    <property type="component" value="Unassembled WGS sequence"/>
</dbReference>
<dbReference type="OrthoDB" id="934696at2"/>
<dbReference type="RefSeq" id="WP_076378328.1">
    <property type="nucleotide sequence ID" value="NZ_AP017422.1"/>
</dbReference>
<feature type="transmembrane region" description="Helical" evidence="1">
    <location>
        <begin position="82"/>
        <end position="100"/>
    </location>
</feature>
<keyword evidence="1" id="KW-1133">Transmembrane helix</keyword>
<dbReference type="Gene3D" id="3.55.50.30">
    <property type="match status" value="1"/>
</dbReference>
<gene>
    <name evidence="4" type="ORF">SAMN05421788_102520</name>
</gene>
<dbReference type="Pfam" id="PF16344">
    <property type="entry name" value="FecR_C"/>
    <property type="match status" value="1"/>
</dbReference>
<dbReference type="PANTHER" id="PTHR30273:SF2">
    <property type="entry name" value="PROTEIN FECR"/>
    <property type="match status" value="1"/>
</dbReference>
<evidence type="ECO:0000256" key="1">
    <source>
        <dbReference type="SAM" id="Phobius"/>
    </source>
</evidence>
<dbReference type="KEGG" id="fln:FLA_2866"/>
<keyword evidence="1" id="KW-0472">Membrane</keyword>
<evidence type="ECO:0000313" key="5">
    <source>
        <dbReference type="Proteomes" id="UP000186917"/>
    </source>
</evidence>
<feature type="domain" description="Protein FecR C-terminal" evidence="3">
    <location>
        <begin position="280"/>
        <end position="349"/>
    </location>
</feature>
<dbReference type="InterPro" id="IPR032508">
    <property type="entry name" value="FecR_C"/>
</dbReference>
<sequence length="351" mass="38921">MNISEIVIERFFRGTCSEEEKAAVMAYFKDHPDSWAQYVTPESWQHFQPSEALPSAVSDKMRNVIEASVAQKARLRTMVRKGLVAAAVLLPLIIAALLVTRDKRPAQDKLAMASGAADSLWVQLQNTTNKSKVLTLTDGSKVTLEPESAIKYRKDFSKKDRVVYLTGQALFSVTGNRKQPFMVHAGGLTTTVLGTVFKITAWNNRAKNIRVQLLSGKVMVTPDSLLPDESMRTTYLQPGQELQYNALRKLITVNSINEQQGKVPAIATTVVPARKILDALTFNDEPLMNVFSDIEAKCGVRFVYNKSILTDRNFTGSFTVGKDSLSIFLSDIAALNNLTINTKENVVYITP</sequence>
<dbReference type="Pfam" id="PF04773">
    <property type="entry name" value="FecR"/>
    <property type="match status" value="1"/>
</dbReference>
<accession>A0A173MH73</accession>
<organism evidence="4 5">
    <name type="scientific">Filimonas lacunae</name>
    <dbReference type="NCBI Taxonomy" id="477680"/>
    <lineage>
        <taxon>Bacteria</taxon>
        <taxon>Pseudomonadati</taxon>
        <taxon>Bacteroidota</taxon>
        <taxon>Chitinophagia</taxon>
        <taxon>Chitinophagales</taxon>
        <taxon>Chitinophagaceae</taxon>
        <taxon>Filimonas</taxon>
    </lineage>
</organism>
<dbReference type="AlphaFoldDB" id="A0A173MH73"/>
<dbReference type="STRING" id="477680.SAMN05421788_102520"/>
<evidence type="ECO:0000313" key="4">
    <source>
        <dbReference type="EMBL" id="SIS98925.1"/>
    </source>
</evidence>
<dbReference type="InterPro" id="IPR012373">
    <property type="entry name" value="Ferrdict_sens_TM"/>
</dbReference>